<protein>
    <submittedName>
        <fullName evidence="3">Uncharacterized protein</fullName>
    </submittedName>
</protein>
<feature type="region of interest" description="Disordered" evidence="1">
    <location>
        <begin position="94"/>
        <end position="135"/>
    </location>
</feature>
<evidence type="ECO:0000256" key="2">
    <source>
        <dbReference type="SAM" id="SignalP"/>
    </source>
</evidence>
<feature type="chain" id="PRO_5022897012" evidence="2">
    <location>
        <begin position="38"/>
        <end position="301"/>
    </location>
</feature>
<name>A0A5C6B8D7_9BACT</name>
<keyword evidence="2" id="KW-0732">Signal</keyword>
<dbReference type="Proteomes" id="UP000320176">
    <property type="component" value="Unassembled WGS sequence"/>
</dbReference>
<reference evidence="3 4" key="1">
    <citation type="submission" date="2019-02" db="EMBL/GenBank/DDBJ databases">
        <title>Deep-cultivation of Planctomycetes and their phenomic and genomic characterization uncovers novel biology.</title>
        <authorList>
            <person name="Wiegand S."/>
            <person name="Jogler M."/>
            <person name="Boedeker C."/>
            <person name="Pinto D."/>
            <person name="Vollmers J."/>
            <person name="Rivas-Marin E."/>
            <person name="Kohn T."/>
            <person name="Peeters S.H."/>
            <person name="Heuer A."/>
            <person name="Rast P."/>
            <person name="Oberbeckmann S."/>
            <person name="Bunk B."/>
            <person name="Jeske O."/>
            <person name="Meyerdierks A."/>
            <person name="Storesund J.E."/>
            <person name="Kallscheuer N."/>
            <person name="Luecker S."/>
            <person name="Lage O.M."/>
            <person name="Pohl T."/>
            <person name="Merkel B.J."/>
            <person name="Hornburger P."/>
            <person name="Mueller R.-W."/>
            <person name="Bruemmer F."/>
            <person name="Labrenz M."/>
            <person name="Spormann A.M."/>
            <person name="Op Den Camp H."/>
            <person name="Overmann J."/>
            <person name="Amann R."/>
            <person name="Jetten M.S.M."/>
            <person name="Mascher T."/>
            <person name="Medema M.H."/>
            <person name="Devos D.P."/>
            <person name="Kaster A.-K."/>
            <person name="Ovreas L."/>
            <person name="Rohde M."/>
            <person name="Galperin M.Y."/>
            <person name="Jogler C."/>
        </authorList>
    </citation>
    <scope>NUCLEOTIDE SEQUENCE [LARGE SCALE GENOMIC DNA]</scope>
    <source>
        <strain evidence="3 4">Pla52n</strain>
    </source>
</reference>
<dbReference type="EMBL" id="SJPN01000001">
    <property type="protein sequence ID" value="TWU07701.1"/>
    <property type="molecule type" value="Genomic_DNA"/>
</dbReference>
<sequence length="301" mass="32626" precursor="true">MMRKLTGGGSQRRATYAKKFHALVVAAALLSAPTLVADDAIDDVVQPQASDYDSLHASLATEFLVALPLQDADDTETTTDGGEAALDDALNTLRKERPEDGGEENGGDEAGTLEGLMDSDDESEDASIGNGIDNAMTTSARVPKSAGGRFVLPELQAPSIATDSIGTGRLPRGFRQDAMAVQIPLPESGDQRGIPWEWQVKHWAAANTFHHPLYFEDRMLERHGHERFGCMQPVASGIRFFGTTAILPYMMTVSRPWDCEYSLGYFRSGDCVPTYLQRPPCERKAAIVQGLTLGAAVWVLP</sequence>
<comment type="caution">
    <text evidence="3">The sequence shown here is derived from an EMBL/GenBank/DDBJ whole genome shotgun (WGS) entry which is preliminary data.</text>
</comment>
<evidence type="ECO:0000313" key="4">
    <source>
        <dbReference type="Proteomes" id="UP000320176"/>
    </source>
</evidence>
<evidence type="ECO:0000313" key="3">
    <source>
        <dbReference type="EMBL" id="TWU07701.1"/>
    </source>
</evidence>
<dbReference type="RefSeq" id="WP_146517887.1">
    <property type="nucleotide sequence ID" value="NZ_CP151726.1"/>
</dbReference>
<feature type="signal peptide" evidence="2">
    <location>
        <begin position="1"/>
        <end position="37"/>
    </location>
</feature>
<proteinExistence type="predicted"/>
<keyword evidence="4" id="KW-1185">Reference proteome</keyword>
<organism evidence="3 4">
    <name type="scientific">Stieleria varia</name>
    <dbReference type="NCBI Taxonomy" id="2528005"/>
    <lineage>
        <taxon>Bacteria</taxon>
        <taxon>Pseudomonadati</taxon>
        <taxon>Planctomycetota</taxon>
        <taxon>Planctomycetia</taxon>
        <taxon>Pirellulales</taxon>
        <taxon>Pirellulaceae</taxon>
        <taxon>Stieleria</taxon>
    </lineage>
</organism>
<accession>A0A5C6B8D7</accession>
<dbReference type="OrthoDB" id="288935at2"/>
<dbReference type="AlphaFoldDB" id="A0A5C6B8D7"/>
<gene>
    <name evidence="3" type="ORF">Pla52n_02740</name>
</gene>
<evidence type="ECO:0000256" key="1">
    <source>
        <dbReference type="SAM" id="MobiDB-lite"/>
    </source>
</evidence>